<reference evidence="6 7" key="1">
    <citation type="submission" date="2015-09" db="EMBL/GenBank/DDBJ databases">
        <authorList>
            <consortium name="Pathogen Informatics"/>
        </authorList>
    </citation>
    <scope>NUCLEOTIDE SEQUENCE [LARGE SCALE GENOMIC DNA]</scope>
    <source>
        <strain evidence="3 6">2789STDY5834866</strain>
        <strain evidence="2 7">2789STDY5834962</strain>
    </source>
</reference>
<dbReference type="EMBL" id="CYXR01000007">
    <property type="protein sequence ID" value="CUM87441.1"/>
    <property type="molecule type" value="Genomic_DNA"/>
</dbReference>
<dbReference type="EMBL" id="BSCI01000017">
    <property type="protein sequence ID" value="GLG87990.1"/>
    <property type="molecule type" value="Genomic_DNA"/>
</dbReference>
<evidence type="ECO:0000313" key="7">
    <source>
        <dbReference type="Proteomes" id="UP000095727"/>
    </source>
</evidence>
<evidence type="ECO:0000313" key="4">
    <source>
        <dbReference type="EMBL" id="GLG87990.1"/>
    </source>
</evidence>
<reference evidence="5 8" key="2">
    <citation type="submission" date="2020-04" db="EMBL/GenBank/DDBJ databases">
        <authorList>
            <person name="Pieper L."/>
        </authorList>
    </citation>
    <scope>NUCLEOTIDE SEQUENCE [LARGE SCALE GENOMIC DNA]</scope>
    <source>
        <strain evidence="5 8">F22</strain>
    </source>
</reference>
<sequence length="331" mass="38970">MKDYGISVLTQYQMEVFGTHKVRGAILCDTDKGLLLLKETRMEESRICALAKIYEQLNANGFEWVDTPLLNKEDAYVSKAEDGTGYILKKWFQGRECDVRRENELIAGAENLARIHLCMRLAGEENGFAGREENPVIKEYARHNRELRKVREFVCRRSVKSPFEIAFLKGYDQMYFWADRVLKILENMDLDSVFKEAGAENHMVHGDYNYHNLLVCQEGMAVTGFEHAHRDVQMEDLYYFLRKCMEKHHYDERLGYRMMRAYDSVNNLGKKERDYLAIRLAYPEKFWKITNSYYHSGKAWIPAKNVEKLSLSVAQTEEKKRFLRNLFAFQI</sequence>
<evidence type="ECO:0000259" key="1">
    <source>
        <dbReference type="Pfam" id="PF01636"/>
    </source>
</evidence>
<accession>A0A174DG91</accession>
<gene>
    <name evidence="3" type="primary">cotS</name>
    <name evidence="4" type="ORF">comes_25370</name>
    <name evidence="3" type="ORF">ERS852481_01635</name>
    <name evidence="2" type="ORF">ERS852574_01271</name>
    <name evidence="5" type="ORF">HUU93_04565</name>
</gene>
<dbReference type="STRING" id="410072.ERS852525_01530"/>
<evidence type="ECO:0000313" key="2">
    <source>
        <dbReference type="EMBL" id="CUM87441.1"/>
    </source>
</evidence>
<evidence type="ECO:0000313" key="6">
    <source>
        <dbReference type="Proteomes" id="UP000095362"/>
    </source>
</evidence>
<dbReference type="EMBL" id="JABWDC010000012">
    <property type="protein sequence ID" value="NUN85883.1"/>
    <property type="molecule type" value="Genomic_DNA"/>
</dbReference>
<dbReference type="PANTHER" id="PTHR39179:SF1">
    <property type="entry name" value="SPORE COAT PROTEIN I"/>
    <property type="match status" value="1"/>
</dbReference>
<dbReference type="InterPro" id="IPR014255">
    <property type="entry name" value="Spore_coat_CotS"/>
</dbReference>
<dbReference type="PaxDb" id="410072-ERS852525_01530"/>
<dbReference type="SUPFAM" id="SSF56112">
    <property type="entry name" value="Protein kinase-like (PK-like)"/>
    <property type="match status" value="1"/>
</dbReference>
<dbReference type="InterPro" id="IPR047175">
    <property type="entry name" value="CotS-like"/>
</dbReference>
<evidence type="ECO:0000313" key="3">
    <source>
        <dbReference type="EMBL" id="CUO23339.1"/>
    </source>
</evidence>
<protein>
    <submittedName>
        <fullName evidence="3">Coat protein 40 kDa component 2</fullName>
    </submittedName>
    <submittedName>
        <fullName evidence="5">CotS family spore coat protein</fullName>
    </submittedName>
</protein>
<proteinExistence type="predicted"/>
<dbReference type="AlphaFoldDB" id="A0A174DG91"/>
<dbReference type="PANTHER" id="PTHR39179">
    <property type="entry name" value="SPORE COAT PROTEIN I"/>
    <property type="match status" value="1"/>
</dbReference>
<dbReference type="Proteomes" id="UP001145109">
    <property type="component" value="Unassembled WGS sequence"/>
</dbReference>
<dbReference type="Gene3D" id="3.90.1200.10">
    <property type="match status" value="1"/>
</dbReference>
<name>A0A174DG91_9FIRM</name>
<dbReference type="NCBIfam" id="TIGR02906">
    <property type="entry name" value="spore_CotS"/>
    <property type="match status" value="1"/>
</dbReference>
<dbReference type="Proteomes" id="UP000095362">
    <property type="component" value="Unassembled WGS sequence"/>
</dbReference>
<evidence type="ECO:0000313" key="8">
    <source>
        <dbReference type="Proteomes" id="UP000554488"/>
    </source>
</evidence>
<dbReference type="Gene3D" id="3.30.200.20">
    <property type="entry name" value="Phosphorylase Kinase, domain 1"/>
    <property type="match status" value="1"/>
</dbReference>
<reference evidence="5 8" key="3">
    <citation type="submission" date="2020-07" db="EMBL/GenBank/DDBJ databases">
        <title>Bacterial metabolism rescues the inhibition of intestinal drug absorption by food and drug additives.</title>
        <authorList>
            <person name="Zou L."/>
            <person name="Spanogiannopoulos P."/>
            <person name="Chien H.-C."/>
            <person name="Pieper L.M."/>
            <person name="Cai W."/>
            <person name="Khuri N."/>
            <person name="Pottel J."/>
            <person name="Vora B."/>
            <person name="Ni Z."/>
            <person name="Tsakalozou E."/>
            <person name="Zhang W."/>
            <person name="Shoichet B.K."/>
            <person name="Giacomini K.M."/>
            <person name="Turnbaugh P.J."/>
        </authorList>
    </citation>
    <scope>NUCLEOTIDE SEQUENCE [LARGE SCALE GENOMIC DNA]</scope>
    <source>
        <strain evidence="5 8">F22</strain>
    </source>
</reference>
<dbReference type="Proteomes" id="UP000095727">
    <property type="component" value="Unassembled WGS sequence"/>
</dbReference>
<keyword evidence="3" id="KW-0946">Virion</keyword>
<dbReference type="GO" id="GO:0042601">
    <property type="term" value="C:endospore-forming forespore"/>
    <property type="evidence" value="ECO:0007669"/>
    <property type="project" value="TreeGrafter"/>
</dbReference>
<dbReference type="Proteomes" id="UP000554488">
    <property type="component" value="Unassembled WGS sequence"/>
</dbReference>
<evidence type="ECO:0000313" key="5">
    <source>
        <dbReference type="EMBL" id="NUN85883.1"/>
    </source>
</evidence>
<dbReference type="InterPro" id="IPR011009">
    <property type="entry name" value="Kinase-like_dom_sf"/>
</dbReference>
<dbReference type="RefSeq" id="WP_055156190.1">
    <property type="nucleotide sequence ID" value="NZ_BSCI01000017.1"/>
</dbReference>
<keyword evidence="3" id="KW-0167">Capsid protein</keyword>
<dbReference type="Pfam" id="PF01636">
    <property type="entry name" value="APH"/>
    <property type="match status" value="1"/>
</dbReference>
<dbReference type="EMBL" id="CYZK01000009">
    <property type="protein sequence ID" value="CUO23339.1"/>
    <property type="molecule type" value="Genomic_DNA"/>
</dbReference>
<dbReference type="InterPro" id="IPR002575">
    <property type="entry name" value="Aminoglycoside_PTrfase"/>
</dbReference>
<reference evidence="4" key="4">
    <citation type="submission" date="2022-09" db="EMBL/GenBank/DDBJ databases">
        <title>Draft genome sequence of Coprococcus comes strain 31264.</title>
        <authorList>
            <person name="Atsushi H."/>
            <person name="Moriya O."/>
            <person name="Mitsuo S."/>
        </authorList>
    </citation>
    <scope>NUCLEOTIDE SEQUENCE</scope>
    <source>
        <strain evidence="4">JCM 31264</strain>
    </source>
</reference>
<organism evidence="3 6">
    <name type="scientific">Coprococcus comes</name>
    <dbReference type="NCBI Taxonomy" id="410072"/>
    <lineage>
        <taxon>Bacteria</taxon>
        <taxon>Bacillati</taxon>
        <taxon>Bacillota</taxon>
        <taxon>Clostridia</taxon>
        <taxon>Lachnospirales</taxon>
        <taxon>Lachnospiraceae</taxon>
        <taxon>Coprococcus</taxon>
    </lineage>
</organism>
<reference evidence="4" key="5">
    <citation type="submission" date="2022-11" db="EMBL/GenBank/DDBJ databases">
        <title>Draft genome sequence of Coprococcus comes strain 31264.</title>
        <authorList>
            <person name="Hisatomi A."/>
            <person name="Ohkuma M."/>
            <person name="Sakamoto M."/>
        </authorList>
    </citation>
    <scope>NUCLEOTIDE SEQUENCE</scope>
    <source>
        <strain evidence="4">JCM 31264</strain>
    </source>
</reference>
<feature type="domain" description="Aminoglycoside phosphotransferase" evidence="1">
    <location>
        <begin position="51"/>
        <end position="243"/>
    </location>
</feature>
<dbReference type="OrthoDB" id="9771902at2"/>